<keyword evidence="2" id="KW-0805">Transcription regulation</keyword>
<dbReference type="AlphaFoldDB" id="A0A0E2HDA7"/>
<dbReference type="Proteomes" id="UP000013085">
    <property type="component" value="Unassembled WGS sequence"/>
</dbReference>
<dbReference type="SUPFAM" id="SSF88659">
    <property type="entry name" value="Sigma3 and sigma4 domains of RNA polymerase sigma factors"/>
    <property type="match status" value="1"/>
</dbReference>
<dbReference type="GO" id="GO:0003677">
    <property type="term" value="F:DNA binding"/>
    <property type="evidence" value="ECO:0007669"/>
    <property type="project" value="UniProtKB-KW"/>
</dbReference>
<feature type="domain" description="RNA polymerase sigma factor 70 region 4 type 2" evidence="7">
    <location>
        <begin position="105"/>
        <end position="156"/>
    </location>
</feature>
<evidence type="ECO:0000313" key="9">
    <source>
        <dbReference type="Proteomes" id="UP000013085"/>
    </source>
</evidence>
<dbReference type="GO" id="GO:0006352">
    <property type="term" value="P:DNA-templated transcription initiation"/>
    <property type="evidence" value="ECO:0007669"/>
    <property type="project" value="InterPro"/>
</dbReference>
<dbReference type="EMBL" id="AGYR01000012">
    <property type="protein sequence ID" value="ENZ17960.1"/>
    <property type="molecule type" value="Genomic_DNA"/>
</dbReference>
<name>A0A0E2HDA7_9FIRM</name>
<comment type="caution">
    <text evidence="8">The sequence shown here is derived from an EMBL/GenBank/DDBJ whole genome shotgun (WGS) entry which is preliminary data.</text>
</comment>
<dbReference type="InterPro" id="IPR013249">
    <property type="entry name" value="RNA_pol_sigma70_r4_t2"/>
</dbReference>
<evidence type="ECO:0000259" key="6">
    <source>
        <dbReference type="Pfam" id="PF04542"/>
    </source>
</evidence>
<sequence>MENETFSEIYEIYAKQVYHFLLHLSGNHNTAEELTQETFVKAYLNLDNFRGECRLYVWLCQIGKNLYFNYIKKEARYAPISEIIHMPSEGQSVEDMVLSTDSVNELMRAISELPEPYQSVFVYHVFSQMSYNEIGTMLLKTDTWARVTYYRAKKKLQSILKEEMRYEM</sequence>
<dbReference type="InterPro" id="IPR013325">
    <property type="entry name" value="RNA_pol_sigma_r2"/>
</dbReference>
<dbReference type="InterPro" id="IPR007627">
    <property type="entry name" value="RNA_pol_sigma70_r2"/>
</dbReference>
<feature type="domain" description="RNA polymerase sigma-70 region 2" evidence="6">
    <location>
        <begin position="9"/>
        <end position="76"/>
    </location>
</feature>
<dbReference type="SUPFAM" id="SSF88946">
    <property type="entry name" value="Sigma2 domain of RNA polymerase sigma factors"/>
    <property type="match status" value="1"/>
</dbReference>
<gene>
    <name evidence="8" type="ORF">HMPREF1090_01510</name>
</gene>
<evidence type="ECO:0000256" key="5">
    <source>
        <dbReference type="ARBA" id="ARBA00023163"/>
    </source>
</evidence>
<comment type="similarity">
    <text evidence="1">Belongs to the sigma-70 factor family. ECF subfamily.</text>
</comment>
<evidence type="ECO:0000259" key="7">
    <source>
        <dbReference type="Pfam" id="PF08281"/>
    </source>
</evidence>
<dbReference type="InterPro" id="IPR014284">
    <property type="entry name" value="RNA_pol_sigma-70_dom"/>
</dbReference>
<dbReference type="NCBIfam" id="TIGR02937">
    <property type="entry name" value="sigma70-ECF"/>
    <property type="match status" value="1"/>
</dbReference>
<dbReference type="PANTHER" id="PTHR43133">
    <property type="entry name" value="RNA POLYMERASE ECF-TYPE SIGMA FACTO"/>
    <property type="match status" value="1"/>
</dbReference>
<dbReference type="InterPro" id="IPR036388">
    <property type="entry name" value="WH-like_DNA-bd_sf"/>
</dbReference>
<dbReference type="Gene3D" id="1.10.10.10">
    <property type="entry name" value="Winged helix-like DNA-binding domain superfamily/Winged helix DNA-binding domain"/>
    <property type="match status" value="1"/>
</dbReference>
<reference evidence="8 9" key="1">
    <citation type="submission" date="2013-01" db="EMBL/GenBank/DDBJ databases">
        <title>The Genome Sequence of Clostridium clostridioforme 90A8.</title>
        <authorList>
            <consortium name="The Broad Institute Genome Sequencing Platform"/>
            <person name="Earl A."/>
            <person name="Ward D."/>
            <person name="Feldgarden M."/>
            <person name="Gevers D."/>
            <person name="Courvalin P."/>
            <person name="Lambert T."/>
            <person name="Walker B."/>
            <person name="Young S.K."/>
            <person name="Zeng Q."/>
            <person name="Gargeya S."/>
            <person name="Fitzgerald M."/>
            <person name="Haas B."/>
            <person name="Abouelleil A."/>
            <person name="Alvarado L."/>
            <person name="Arachchi H.M."/>
            <person name="Berlin A.M."/>
            <person name="Chapman S.B."/>
            <person name="Dewar J."/>
            <person name="Goldberg J."/>
            <person name="Griggs A."/>
            <person name="Gujja S."/>
            <person name="Hansen M."/>
            <person name="Howarth C."/>
            <person name="Imamovic A."/>
            <person name="Larimer J."/>
            <person name="McCowan C."/>
            <person name="Murphy C."/>
            <person name="Neiman D."/>
            <person name="Pearson M."/>
            <person name="Priest M."/>
            <person name="Roberts A."/>
            <person name="Saif S."/>
            <person name="Shea T."/>
            <person name="Sisk P."/>
            <person name="Sykes S."/>
            <person name="Wortman J."/>
            <person name="Nusbaum C."/>
            <person name="Birren B."/>
        </authorList>
    </citation>
    <scope>NUCLEOTIDE SEQUENCE [LARGE SCALE GENOMIC DNA]</scope>
    <source>
        <strain evidence="8 9">90A8</strain>
    </source>
</reference>
<keyword evidence="5" id="KW-0804">Transcription</keyword>
<dbReference type="PANTHER" id="PTHR43133:SF8">
    <property type="entry name" value="RNA POLYMERASE SIGMA FACTOR HI_1459-RELATED"/>
    <property type="match status" value="1"/>
</dbReference>
<dbReference type="HOGENOM" id="CLU_047691_3_4_9"/>
<dbReference type="InterPro" id="IPR039425">
    <property type="entry name" value="RNA_pol_sigma-70-like"/>
</dbReference>
<evidence type="ECO:0000256" key="2">
    <source>
        <dbReference type="ARBA" id="ARBA00023015"/>
    </source>
</evidence>
<dbReference type="Pfam" id="PF04542">
    <property type="entry name" value="Sigma70_r2"/>
    <property type="match status" value="1"/>
</dbReference>
<keyword evidence="4" id="KW-0238">DNA-binding</keyword>
<dbReference type="PATRIC" id="fig|999408.3.peg.1624"/>
<dbReference type="Gene3D" id="1.10.1740.10">
    <property type="match status" value="1"/>
</dbReference>
<evidence type="ECO:0000313" key="8">
    <source>
        <dbReference type="EMBL" id="ENZ17960.1"/>
    </source>
</evidence>
<dbReference type="InterPro" id="IPR013324">
    <property type="entry name" value="RNA_pol_sigma_r3/r4-like"/>
</dbReference>
<evidence type="ECO:0000256" key="3">
    <source>
        <dbReference type="ARBA" id="ARBA00023082"/>
    </source>
</evidence>
<keyword evidence="3" id="KW-0731">Sigma factor</keyword>
<dbReference type="GO" id="GO:0016987">
    <property type="term" value="F:sigma factor activity"/>
    <property type="evidence" value="ECO:0007669"/>
    <property type="project" value="UniProtKB-KW"/>
</dbReference>
<organism evidence="8 9">
    <name type="scientific">[Clostridium] clostridioforme 90A8</name>
    <dbReference type="NCBI Taxonomy" id="999408"/>
    <lineage>
        <taxon>Bacteria</taxon>
        <taxon>Bacillati</taxon>
        <taxon>Bacillota</taxon>
        <taxon>Clostridia</taxon>
        <taxon>Lachnospirales</taxon>
        <taxon>Lachnospiraceae</taxon>
        <taxon>Enterocloster</taxon>
    </lineage>
</organism>
<protein>
    <submittedName>
        <fullName evidence="8">Sigma-70 family RNA polymerase sigma factor</fullName>
    </submittedName>
</protein>
<evidence type="ECO:0000256" key="1">
    <source>
        <dbReference type="ARBA" id="ARBA00010641"/>
    </source>
</evidence>
<dbReference type="Pfam" id="PF08281">
    <property type="entry name" value="Sigma70_r4_2"/>
    <property type="match status" value="1"/>
</dbReference>
<proteinExistence type="inferred from homology"/>
<accession>A0A0E2HDA7</accession>
<evidence type="ECO:0000256" key="4">
    <source>
        <dbReference type="ARBA" id="ARBA00023125"/>
    </source>
</evidence>
<dbReference type="RefSeq" id="WP_002595406.1">
    <property type="nucleotide sequence ID" value="NZ_KB851009.1"/>
</dbReference>